<evidence type="ECO:0000313" key="3">
    <source>
        <dbReference type="Proteomes" id="UP000274556"/>
    </source>
</evidence>
<reference evidence="2 3" key="1">
    <citation type="submission" date="2018-10" db="EMBL/GenBank/DDBJ databases">
        <title>Genomic Encyclopedia of Archaeal and Bacterial Type Strains, Phase II (KMG-II): from individual species to whole genera.</title>
        <authorList>
            <person name="Goeker M."/>
        </authorList>
    </citation>
    <scope>NUCLEOTIDE SEQUENCE [LARGE SCALE GENOMIC DNA]</scope>
    <source>
        <strain evidence="2 3">DSM 235</strain>
    </source>
</reference>
<gene>
    <name evidence="2" type="ORF">BDD21_4930</name>
</gene>
<dbReference type="InterPro" id="IPR036188">
    <property type="entry name" value="FAD/NAD-bd_sf"/>
</dbReference>
<dbReference type="InterPro" id="IPR052541">
    <property type="entry name" value="SQRD"/>
</dbReference>
<dbReference type="EMBL" id="RBXL01000001">
    <property type="protein sequence ID" value="RKT47363.1"/>
    <property type="molecule type" value="Genomic_DNA"/>
</dbReference>
<protein>
    <submittedName>
        <fullName evidence="2">Sulfide:quinone oxidoreductase</fullName>
    </submittedName>
</protein>
<proteinExistence type="predicted"/>
<dbReference type="AlphaFoldDB" id="A0A495VFJ9"/>
<sequence length="423" mass="46141">MANKPHVLILGGNFAGLGAAQKIRDCAGDSVAMTVIDRKAYLDYIPNIPLEIFEGRDPAVTMNMPLVETLARDAIGFQQAEVLGIDLESRRVEVRPSERPGAPAYDLTYDFLVIALGARLAFDEIEGFAEYGHTVTDAFHANRLISYLRNAYQGGPIVVGSDRFEQGKRGRPAWLKTALAACEGPPVEVSLALAHWLTQHGKGSAKNITMFTPAGLIAEDAGEKVVGQLLDVAGKMGFGYVNKTEGIQRLTADGIEFRDGRQLPAELKIVFPNWKPHAFLKCLPIADEVGFIVTDMQMSNPDYPEVFACGDAAALTVPKLGAIGHQETEVVGRQIAKRVGKMTPEEADKPWMPAVVCIGDMGGGKAFYIHATSWFGGDIQELRMGHLPYAQKLAYKEMFFANHGRMPNWGLPLAEWSAETVKI</sequence>
<dbReference type="InterPro" id="IPR023753">
    <property type="entry name" value="FAD/NAD-binding_dom"/>
</dbReference>
<dbReference type="RefSeq" id="WP_120799346.1">
    <property type="nucleotide sequence ID" value="NZ_RBXL01000001.1"/>
</dbReference>
<dbReference type="GO" id="GO:0016491">
    <property type="term" value="F:oxidoreductase activity"/>
    <property type="evidence" value="ECO:0007669"/>
    <property type="project" value="InterPro"/>
</dbReference>
<dbReference type="Pfam" id="PF07992">
    <property type="entry name" value="Pyr_redox_2"/>
    <property type="match status" value="1"/>
</dbReference>
<name>A0A495VFJ9_9GAMM</name>
<dbReference type="PANTHER" id="PTHR43755">
    <property type="match status" value="1"/>
</dbReference>
<keyword evidence="3" id="KW-1185">Reference proteome</keyword>
<dbReference type="SUPFAM" id="SSF51905">
    <property type="entry name" value="FAD/NAD(P)-binding domain"/>
    <property type="match status" value="1"/>
</dbReference>
<dbReference type="Proteomes" id="UP000274556">
    <property type="component" value="Unassembled WGS sequence"/>
</dbReference>
<evidence type="ECO:0000313" key="2">
    <source>
        <dbReference type="EMBL" id="RKT47363.1"/>
    </source>
</evidence>
<accession>A0A495VFJ9</accession>
<dbReference type="Gene3D" id="3.50.50.60">
    <property type="entry name" value="FAD/NAD(P)-binding domain"/>
    <property type="match status" value="2"/>
</dbReference>
<organism evidence="2 3">
    <name type="scientific">Thiocapsa rosea</name>
    <dbReference type="NCBI Taxonomy" id="69360"/>
    <lineage>
        <taxon>Bacteria</taxon>
        <taxon>Pseudomonadati</taxon>
        <taxon>Pseudomonadota</taxon>
        <taxon>Gammaproteobacteria</taxon>
        <taxon>Chromatiales</taxon>
        <taxon>Chromatiaceae</taxon>
        <taxon>Thiocapsa</taxon>
    </lineage>
</organism>
<comment type="caution">
    <text evidence="2">The sequence shown here is derived from an EMBL/GenBank/DDBJ whole genome shotgun (WGS) entry which is preliminary data.</text>
</comment>
<feature type="domain" description="FAD/NAD(P)-binding" evidence="1">
    <location>
        <begin position="6"/>
        <end position="144"/>
    </location>
</feature>
<evidence type="ECO:0000259" key="1">
    <source>
        <dbReference type="Pfam" id="PF07992"/>
    </source>
</evidence>
<dbReference type="OrthoDB" id="9802771at2"/>
<dbReference type="PANTHER" id="PTHR43755:SF1">
    <property type="entry name" value="FAD-DEPENDENT PYRIDINE NUCLEOTIDE-DISULPHIDE OXIDOREDUCTASE"/>
    <property type="match status" value="1"/>
</dbReference>